<dbReference type="RefSeq" id="WP_058295752.1">
    <property type="nucleotide sequence ID" value="NZ_CAMRXG010000060.1"/>
</dbReference>
<dbReference type="Proteomes" id="UP000220840">
    <property type="component" value="Unassembled WGS sequence"/>
</dbReference>
<sequence>MYDRDGDIVIKEVEEKINDNVEVTKQDLIALTFTPIMSGKLSKLDKIIKSIRLVKKIDNQYRYDVESMLYAFADKFLDGKDLEKVKEEISMTKLGEMLVEDGIKKGREEQATDTAIKAIKMGLDNEAISNLTGLTEKEINMLRRVQNN</sequence>
<dbReference type="STRING" id="137838.GCA_001458595_03033"/>
<dbReference type="PANTHER" id="PTHR34611:SF2">
    <property type="entry name" value="INACTIVE RECOMBINATION-PROMOTING NUCLEASE-LIKE PROTEIN RPNE-RELATED"/>
    <property type="match status" value="1"/>
</dbReference>
<evidence type="ECO:0008006" key="3">
    <source>
        <dbReference type="Google" id="ProtNLM"/>
    </source>
</evidence>
<dbReference type="GO" id="GO:1990238">
    <property type="term" value="F:double-stranded DNA endonuclease activity"/>
    <property type="evidence" value="ECO:0007669"/>
    <property type="project" value="TreeGrafter"/>
</dbReference>
<keyword evidence="2" id="KW-1185">Reference proteome</keyword>
<dbReference type="InterPro" id="IPR051699">
    <property type="entry name" value="Rpn/YhgA-like_nuclease"/>
</dbReference>
<proteinExistence type="predicted"/>
<dbReference type="GO" id="GO:0006310">
    <property type="term" value="P:DNA recombination"/>
    <property type="evidence" value="ECO:0007669"/>
    <property type="project" value="TreeGrafter"/>
</dbReference>
<dbReference type="EMBL" id="PDCJ01000001">
    <property type="protein sequence ID" value="PEG31598.1"/>
    <property type="molecule type" value="Genomic_DNA"/>
</dbReference>
<organism evidence="1 2">
    <name type="scientific">Clostridium neonatale</name>
    <dbReference type="NCBI Taxonomy" id="137838"/>
    <lineage>
        <taxon>Bacteria</taxon>
        <taxon>Bacillati</taxon>
        <taxon>Bacillota</taxon>
        <taxon>Clostridia</taxon>
        <taxon>Eubacteriales</taxon>
        <taxon>Clostridiaceae</taxon>
        <taxon>Clostridium</taxon>
    </lineage>
</organism>
<name>A0A2A7MKD8_9CLOT</name>
<dbReference type="AlphaFoldDB" id="A0A2A7MKD8"/>
<dbReference type="PANTHER" id="PTHR34611">
    <property type="match status" value="1"/>
</dbReference>
<gene>
    <name evidence="1" type="ORF">CQ394_07820</name>
</gene>
<protein>
    <recommendedName>
        <fullName evidence="3">Transposase</fullName>
    </recommendedName>
</protein>
<evidence type="ECO:0000313" key="1">
    <source>
        <dbReference type="EMBL" id="PEG31598.1"/>
    </source>
</evidence>
<comment type="caution">
    <text evidence="1">The sequence shown here is derived from an EMBL/GenBank/DDBJ whole genome shotgun (WGS) entry which is preliminary data.</text>
</comment>
<evidence type="ECO:0000313" key="2">
    <source>
        <dbReference type="Proteomes" id="UP000220840"/>
    </source>
</evidence>
<accession>A0A2A7MKD8</accession>
<dbReference type="OrthoDB" id="1730086at2"/>
<reference evidence="1 2" key="1">
    <citation type="submission" date="2017-10" db="EMBL/GenBank/DDBJ databases">
        <title>Effective Description of Clostridium neonatale sp. nov. linked to necrotizing enterocolitis in neonates and a clarification of species assignable to the genus Clostridium (Prazmowski 1880) emend. Lawson and Rainey 2016.</title>
        <authorList>
            <person name="Bernard K."/>
            <person name="Burdz T."/>
            <person name="Wiebe D."/>
            <person name="Balcewich B."/>
            <person name="Alfa M."/>
            <person name="Bernier A.-M."/>
        </authorList>
    </citation>
    <scope>NUCLEOTIDE SEQUENCE [LARGE SCALE GENOMIC DNA]</scope>
    <source>
        <strain evidence="1 2">LCDC99A005</strain>
    </source>
</reference>